<proteinExistence type="predicted"/>
<dbReference type="Proteomes" id="UP001151760">
    <property type="component" value="Unassembled WGS sequence"/>
</dbReference>
<organism evidence="2 3">
    <name type="scientific">Tanacetum coccineum</name>
    <dbReference type="NCBI Taxonomy" id="301880"/>
    <lineage>
        <taxon>Eukaryota</taxon>
        <taxon>Viridiplantae</taxon>
        <taxon>Streptophyta</taxon>
        <taxon>Embryophyta</taxon>
        <taxon>Tracheophyta</taxon>
        <taxon>Spermatophyta</taxon>
        <taxon>Magnoliopsida</taxon>
        <taxon>eudicotyledons</taxon>
        <taxon>Gunneridae</taxon>
        <taxon>Pentapetalae</taxon>
        <taxon>asterids</taxon>
        <taxon>campanulids</taxon>
        <taxon>Asterales</taxon>
        <taxon>Asteraceae</taxon>
        <taxon>Asteroideae</taxon>
        <taxon>Anthemideae</taxon>
        <taxon>Anthemidinae</taxon>
        <taxon>Tanacetum</taxon>
    </lineage>
</organism>
<dbReference type="EMBL" id="BQNB010018523">
    <property type="protein sequence ID" value="GJT75360.1"/>
    <property type="molecule type" value="Genomic_DNA"/>
</dbReference>
<protein>
    <submittedName>
        <fullName evidence="2">Uncharacterized protein</fullName>
    </submittedName>
</protein>
<evidence type="ECO:0000313" key="2">
    <source>
        <dbReference type="EMBL" id="GJT75360.1"/>
    </source>
</evidence>
<sequence length="374" mass="40395">MGLWPGVPEKEPVYIDEEANLQRDLKLSLKDQGERTQGPARPVVFREPDSRRFQPLPEVQGKGKEKVIEEQAAHDLLTLQTPKRKSPAEQFIFQRRTPMPTEPSRIADSPSLDADLAPTDNEMESNEEVPGINAGDQDEGQAGPNPGVQDEGQAGPNPGVQDEGQAGSNPGDAAESQPQSSHVVHAGPNLEHMDLEATDASTQQNTEQMDEEFTTTAYPNVQENLKLPTEDQVILEDPTSSTGTLSSLQNLDKELSFTNQFLEEKPQEDEPEKTNTESEVQSMVTVPIHQDTSLVPPMATPVIDLTVSHPVSTTVHAPLPTSTATTTTITTTTSLPPPPPQPQQSSSDPILFSNVLGELNNDIAGSVSTGSRAL</sequence>
<name>A0ABQ5GJB0_9ASTR</name>
<feature type="compositionally biased region" description="Low complexity" evidence="1">
    <location>
        <begin position="317"/>
        <end position="334"/>
    </location>
</feature>
<evidence type="ECO:0000313" key="3">
    <source>
        <dbReference type="Proteomes" id="UP001151760"/>
    </source>
</evidence>
<evidence type="ECO:0000256" key="1">
    <source>
        <dbReference type="SAM" id="MobiDB-lite"/>
    </source>
</evidence>
<feature type="region of interest" description="Disordered" evidence="1">
    <location>
        <begin position="29"/>
        <end position="211"/>
    </location>
</feature>
<accession>A0ABQ5GJB0</accession>
<comment type="caution">
    <text evidence="2">The sequence shown here is derived from an EMBL/GenBank/DDBJ whole genome shotgun (WGS) entry which is preliminary data.</text>
</comment>
<reference evidence="2" key="1">
    <citation type="journal article" date="2022" name="Int. J. Mol. Sci.">
        <title>Draft Genome of Tanacetum Coccineum: Genomic Comparison of Closely Related Tanacetum-Family Plants.</title>
        <authorList>
            <person name="Yamashiro T."/>
            <person name="Shiraishi A."/>
            <person name="Nakayama K."/>
            <person name="Satake H."/>
        </authorList>
    </citation>
    <scope>NUCLEOTIDE SEQUENCE</scope>
</reference>
<gene>
    <name evidence="2" type="ORF">Tco_1042085</name>
</gene>
<feature type="region of interest" description="Disordered" evidence="1">
    <location>
        <begin position="316"/>
        <end position="349"/>
    </location>
</feature>
<keyword evidence="3" id="KW-1185">Reference proteome</keyword>
<feature type="compositionally biased region" description="Basic and acidic residues" evidence="1">
    <location>
        <begin position="61"/>
        <end position="73"/>
    </location>
</feature>
<reference evidence="2" key="2">
    <citation type="submission" date="2022-01" db="EMBL/GenBank/DDBJ databases">
        <authorList>
            <person name="Yamashiro T."/>
            <person name="Shiraishi A."/>
            <person name="Satake H."/>
            <person name="Nakayama K."/>
        </authorList>
    </citation>
    <scope>NUCLEOTIDE SEQUENCE</scope>
</reference>